<gene>
    <name evidence="4" type="ORF">CCAM_LOCUS28963</name>
</gene>
<dbReference type="InterPro" id="IPR036312">
    <property type="entry name" value="Bifun_inhib/LTP/seed_sf"/>
</dbReference>
<dbReference type="EMBL" id="OOIL02003368">
    <property type="protein sequence ID" value="VFQ87187.1"/>
    <property type="molecule type" value="Genomic_DNA"/>
</dbReference>
<dbReference type="Gene3D" id="1.10.110.10">
    <property type="entry name" value="Plant lipid-transfer and hydrophobic proteins"/>
    <property type="match status" value="1"/>
</dbReference>
<dbReference type="SUPFAM" id="SSF47699">
    <property type="entry name" value="Bifunctional inhibitor/lipid-transfer protein/seed storage 2S albumin"/>
    <property type="match status" value="1"/>
</dbReference>
<dbReference type="AlphaFoldDB" id="A0A484MF15"/>
<dbReference type="GO" id="GO:0008289">
    <property type="term" value="F:lipid binding"/>
    <property type="evidence" value="ECO:0007669"/>
    <property type="project" value="UniProtKB-KW"/>
</dbReference>
<evidence type="ECO:0000259" key="3">
    <source>
        <dbReference type="Pfam" id="PF14368"/>
    </source>
</evidence>
<reference evidence="4 5" key="1">
    <citation type="submission" date="2018-04" db="EMBL/GenBank/DDBJ databases">
        <authorList>
            <person name="Vogel A."/>
        </authorList>
    </citation>
    <scope>NUCLEOTIDE SEQUENCE [LARGE SCALE GENOMIC DNA]</scope>
</reference>
<dbReference type="PANTHER" id="PTHR33214">
    <property type="entry name" value="BIFUNCTIONAL INHIBITOR/LIPID-TRANSFER PROTEIN/SEED STORAGE 2S ALBUMIN SUPERFAMILY PROTEIN"/>
    <property type="match status" value="1"/>
</dbReference>
<keyword evidence="5" id="KW-1185">Reference proteome</keyword>
<organism evidence="4 5">
    <name type="scientific">Cuscuta campestris</name>
    <dbReference type="NCBI Taxonomy" id="132261"/>
    <lineage>
        <taxon>Eukaryota</taxon>
        <taxon>Viridiplantae</taxon>
        <taxon>Streptophyta</taxon>
        <taxon>Embryophyta</taxon>
        <taxon>Tracheophyta</taxon>
        <taxon>Spermatophyta</taxon>
        <taxon>Magnoliopsida</taxon>
        <taxon>eudicotyledons</taxon>
        <taxon>Gunneridae</taxon>
        <taxon>Pentapetalae</taxon>
        <taxon>asterids</taxon>
        <taxon>lamiids</taxon>
        <taxon>Solanales</taxon>
        <taxon>Convolvulaceae</taxon>
        <taxon>Cuscuteae</taxon>
        <taxon>Cuscuta</taxon>
        <taxon>Cuscuta subgen. Grammica</taxon>
        <taxon>Cuscuta sect. Cleistogrammica</taxon>
    </lineage>
</organism>
<protein>
    <recommendedName>
        <fullName evidence="3">Bifunctional inhibitor/plant lipid transfer protein/seed storage helical domain-containing protein</fullName>
    </recommendedName>
</protein>
<keyword evidence="1" id="KW-0813">Transport</keyword>
<dbReference type="Proteomes" id="UP000595140">
    <property type="component" value="Unassembled WGS sequence"/>
</dbReference>
<evidence type="ECO:0000256" key="1">
    <source>
        <dbReference type="ARBA" id="ARBA00022448"/>
    </source>
</evidence>
<name>A0A484MF15_9ASTE</name>
<evidence type="ECO:0000256" key="2">
    <source>
        <dbReference type="ARBA" id="ARBA00023121"/>
    </source>
</evidence>
<dbReference type="OrthoDB" id="665742at2759"/>
<evidence type="ECO:0000313" key="5">
    <source>
        <dbReference type="Proteomes" id="UP000595140"/>
    </source>
</evidence>
<sequence>MLLVVEGTAQPLSTPSAAAAAPATCDIRELAPCGGNNSQPSGECCAKLKAQDPSCLCQYAKNPSINVQQARAIAKYCNVQLPKCSS</sequence>
<dbReference type="InterPro" id="IPR033872">
    <property type="entry name" value="nsLTP2"/>
</dbReference>
<accession>A0A484MF15</accession>
<evidence type="ECO:0000313" key="4">
    <source>
        <dbReference type="EMBL" id="VFQ87187.1"/>
    </source>
</evidence>
<proteinExistence type="predicted"/>
<dbReference type="GO" id="GO:0006869">
    <property type="term" value="P:lipid transport"/>
    <property type="evidence" value="ECO:0007669"/>
    <property type="project" value="InterPro"/>
</dbReference>
<feature type="domain" description="Bifunctional inhibitor/plant lipid transfer protein/seed storage helical" evidence="3">
    <location>
        <begin position="18"/>
        <end position="81"/>
    </location>
</feature>
<dbReference type="InterPro" id="IPR016140">
    <property type="entry name" value="Bifunc_inhib/LTP/seed_store"/>
</dbReference>
<dbReference type="PANTHER" id="PTHR33214:SF69">
    <property type="entry name" value="BIFUNCTIONAL INHIBITOR_LIPID-TRANSFER PROTEIN_SEED STORAGE 2S ALBUMIN SUPERFAMILY PROTEIN"/>
    <property type="match status" value="1"/>
</dbReference>
<dbReference type="Pfam" id="PF14368">
    <property type="entry name" value="LTP_2"/>
    <property type="match status" value="1"/>
</dbReference>
<keyword evidence="2" id="KW-0446">Lipid-binding</keyword>